<sequence>MPFVIVEREETLVAGLAVRSPKRALGKARDKDLEKTWSTLLAQNVDKPLASAYVDHAPEINSYYTQIVGYECTSIDQVGRGHLVSRIPAGTYAKFSSVGTFPDLFDALWGQIRDAEESRQIQRSYTGDFEFYPHAFGIDLYVAIVPPATMQGPQ</sequence>
<organism evidence="2 3">
    <name type="scientific">Rhodococcus opacus</name>
    <name type="common">Nocardia opaca</name>
    <dbReference type="NCBI Taxonomy" id="37919"/>
    <lineage>
        <taxon>Bacteria</taxon>
        <taxon>Bacillati</taxon>
        <taxon>Actinomycetota</taxon>
        <taxon>Actinomycetes</taxon>
        <taxon>Mycobacteriales</taxon>
        <taxon>Nocardiaceae</taxon>
        <taxon>Rhodococcus</taxon>
    </lineage>
</organism>
<accession>A0A076EJ71</accession>
<name>A0A076EJ71_RHOOP</name>
<dbReference type="Gene3D" id="3.20.80.10">
    <property type="entry name" value="Regulatory factor, effector binding domain"/>
    <property type="match status" value="1"/>
</dbReference>
<gene>
    <name evidence="2" type="ORF">EP51_12015</name>
</gene>
<dbReference type="SUPFAM" id="SSF55136">
    <property type="entry name" value="Probable bacterial effector-binding domain"/>
    <property type="match status" value="1"/>
</dbReference>
<dbReference type="Proteomes" id="UP000028488">
    <property type="component" value="Chromosome"/>
</dbReference>
<dbReference type="InterPro" id="IPR053182">
    <property type="entry name" value="YobU-like_regulator"/>
</dbReference>
<dbReference type="InterPro" id="IPR011256">
    <property type="entry name" value="Reg_factor_effector_dom_sf"/>
</dbReference>
<evidence type="ECO:0000259" key="1">
    <source>
        <dbReference type="SMART" id="SM00871"/>
    </source>
</evidence>
<dbReference type="RefSeq" id="WP_128639330.1">
    <property type="nucleotide sequence ID" value="NZ_CP008947.1"/>
</dbReference>
<dbReference type="Pfam" id="PF14526">
    <property type="entry name" value="Cass2"/>
    <property type="match status" value="1"/>
</dbReference>
<dbReference type="InterPro" id="IPR010499">
    <property type="entry name" value="AraC_E-bd"/>
</dbReference>
<dbReference type="PANTHER" id="PTHR36444">
    <property type="entry name" value="TRANSCRIPTIONAL REGULATOR PROTEIN YOBU-RELATED"/>
    <property type="match status" value="1"/>
</dbReference>
<dbReference type="SMART" id="SM00871">
    <property type="entry name" value="AraC_E_bind"/>
    <property type="match status" value="1"/>
</dbReference>
<dbReference type="eggNOG" id="COG3708">
    <property type="taxonomic scope" value="Bacteria"/>
</dbReference>
<protein>
    <submittedName>
        <fullName evidence="2">AraC family transcriptional regulator</fullName>
    </submittedName>
</protein>
<feature type="domain" description="AraC effector-binding" evidence="1">
    <location>
        <begin position="1"/>
        <end position="145"/>
    </location>
</feature>
<evidence type="ECO:0000313" key="2">
    <source>
        <dbReference type="EMBL" id="AII05302.1"/>
    </source>
</evidence>
<reference evidence="2 3" key="1">
    <citation type="submission" date="2014-07" db="EMBL/GenBank/DDBJ databases">
        <title>Genome Sequence of Rhodococcus opacus Strain R7, a Biodegrader of Mono- and Polycyclic Aromatic Hydrocarbons.</title>
        <authorList>
            <person name="Di Gennaro P."/>
            <person name="Zampolli J."/>
            <person name="Presti I."/>
            <person name="Cappelletti M."/>
            <person name="D'Ursi P."/>
            <person name="Orro A."/>
            <person name="Mezzelani A."/>
            <person name="Milanesi L."/>
        </authorList>
    </citation>
    <scope>NUCLEOTIDE SEQUENCE [LARGE SCALE GENOMIC DNA]</scope>
    <source>
        <strain evidence="2 3">R7</strain>
    </source>
</reference>
<dbReference type="AlphaFoldDB" id="A0A076EJ71"/>
<evidence type="ECO:0000313" key="3">
    <source>
        <dbReference type="Proteomes" id="UP000028488"/>
    </source>
</evidence>
<dbReference type="PANTHER" id="PTHR36444:SF2">
    <property type="entry name" value="TRANSCRIPTIONAL REGULATOR PROTEIN YOBU-RELATED"/>
    <property type="match status" value="1"/>
</dbReference>
<proteinExistence type="predicted"/>
<dbReference type="InterPro" id="IPR029441">
    <property type="entry name" value="Cass2"/>
</dbReference>
<dbReference type="EMBL" id="CP008947">
    <property type="protein sequence ID" value="AII05302.1"/>
    <property type="molecule type" value="Genomic_DNA"/>
</dbReference>